<gene>
    <name evidence="2" type="ORF">TPC1_31112</name>
</gene>
<keyword evidence="1" id="KW-0175">Coiled coil</keyword>
<accession>A0A146JXJ6</accession>
<dbReference type="EMBL" id="GDID01007213">
    <property type="protein sequence ID" value="JAP89393.1"/>
    <property type="molecule type" value="Transcribed_RNA"/>
</dbReference>
<feature type="coiled-coil region" evidence="1">
    <location>
        <begin position="238"/>
        <end position="265"/>
    </location>
</feature>
<evidence type="ECO:0000256" key="1">
    <source>
        <dbReference type="SAM" id="Coils"/>
    </source>
</evidence>
<name>A0A146JXJ6_9EUKA</name>
<proteinExistence type="predicted"/>
<protein>
    <submittedName>
        <fullName evidence="2">Uncharacterized protein</fullName>
    </submittedName>
</protein>
<organism evidence="2">
    <name type="scientific">Trepomonas sp. PC1</name>
    <dbReference type="NCBI Taxonomy" id="1076344"/>
    <lineage>
        <taxon>Eukaryota</taxon>
        <taxon>Metamonada</taxon>
        <taxon>Diplomonadida</taxon>
        <taxon>Hexamitidae</taxon>
        <taxon>Hexamitinae</taxon>
        <taxon>Trepomonas</taxon>
    </lineage>
</organism>
<sequence length="403" mass="46245">EIQNKTKILRSIHQKFVITEEFYEKLIKLQADVLPLYEISLSFTDIVSQGLELDESHSASSSHVSGNSNTQRRQQFTNPMEQFNLPLPSPLMSQNPMFKNLAPIRPPIPKQSPLAKFEDSLQIPVEKENLYKTAEHIIVAPNLYPSSNQDSSDADQYSSVHMMNKEQSNRKAILDNVDLEVSTSKESSLKLKVVNDVMSSEDLNSSLKNSYEKVNGRQSVIHFETLKNSKNSKPLAKNDSLATKVHQLEDEIQMQQNEISLLKDKLKHKREIHFRQASTSVYENSTRQNDFGLEEVSETVMDVANNFFVPIPKLQVSKFEFQKIVIDNFNSLKTTMRAQKQLNPLKSIYDLKLIEETMCILGKNISQKVINIDFQLIQLERRKQLAAMHLQSLEERVRLIEGQ</sequence>
<dbReference type="AlphaFoldDB" id="A0A146JXJ6"/>
<reference evidence="2" key="1">
    <citation type="submission" date="2015-07" db="EMBL/GenBank/DDBJ databases">
        <title>Adaptation to a free-living lifestyle via gene acquisitions in the diplomonad Trepomonas sp. PC1.</title>
        <authorList>
            <person name="Xu F."/>
            <person name="Jerlstrom-Hultqvist J."/>
            <person name="Kolisko M."/>
            <person name="Simpson A.G.B."/>
            <person name="Roger A.J."/>
            <person name="Svard S.G."/>
            <person name="Andersson J.O."/>
        </authorList>
    </citation>
    <scope>NUCLEOTIDE SEQUENCE</scope>
    <source>
        <strain evidence="2">PC1</strain>
    </source>
</reference>
<feature type="non-terminal residue" evidence="2">
    <location>
        <position position="1"/>
    </location>
</feature>
<evidence type="ECO:0000313" key="2">
    <source>
        <dbReference type="EMBL" id="JAP89393.1"/>
    </source>
</evidence>